<accession>A0ABD5U144</accession>
<reference evidence="2 3" key="1">
    <citation type="journal article" date="2019" name="Int. J. Syst. Evol. Microbiol.">
        <title>The Global Catalogue of Microorganisms (GCM) 10K type strain sequencing project: providing services to taxonomists for standard genome sequencing and annotation.</title>
        <authorList>
            <consortium name="The Broad Institute Genomics Platform"/>
            <consortium name="The Broad Institute Genome Sequencing Center for Infectious Disease"/>
            <person name="Wu L."/>
            <person name="Ma J."/>
        </authorList>
    </citation>
    <scope>NUCLEOTIDE SEQUENCE [LARGE SCALE GENOMIC DNA]</scope>
    <source>
        <strain evidence="2 3">YIM 94188</strain>
    </source>
</reference>
<feature type="transmembrane region" description="Helical" evidence="1">
    <location>
        <begin position="114"/>
        <end position="136"/>
    </location>
</feature>
<keyword evidence="1" id="KW-0472">Membrane</keyword>
<protein>
    <submittedName>
        <fullName evidence="2">DUF4013 domain-containing protein</fullName>
    </submittedName>
</protein>
<dbReference type="Proteomes" id="UP001596408">
    <property type="component" value="Unassembled WGS sequence"/>
</dbReference>
<dbReference type="AlphaFoldDB" id="A0ABD5U144"/>
<feature type="transmembrane region" description="Helical" evidence="1">
    <location>
        <begin position="20"/>
        <end position="43"/>
    </location>
</feature>
<evidence type="ECO:0000256" key="1">
    <source>
        <dbReference type="SAM" id="Phobius"/>
    </source>
</evidence>
<evidence type="ECO:0000313" key="2">
    <source>
        <dbReference type="EMBL" id="MFC6824854.1"/>
    </source>
</evidence>
<keyword evidence="1" id="KW-0812">Transmembrane</keyword>
<comment type="caution">
    <text evidence="2">The sequence shown here is derived from an EMBL/GenBank/DDBJ whole genome shotgun (WGS) entry which is preliminary data.</text>
</comment>
<evidence type="ECO:0000313" key="3">
    <source>
        <dbReference type="Proteomes" id="UP001596408"/>
    </source>
</evidence>
<feature type="transmembrane region" description="Helical" evidence="1">
    <location>
        <begin position="72"/>
        <end position="94"/>
    </location>
</feature>
<sequence>MLRHALSYPLNSDDRIPTILIGGILSVLGVLIVPAFILQGYFVRVLRGAAKGEAAAPSFTDWGGLIVDGVKLFVVNVAYGLVVAIPTILVSALFVPTSVETGPGGAPTQPGAGFGTVALVGVLVVLLLGLLVAYLLPAAMANFAVEDSLGAAFDFSTIWTAATTSEYFVGWVLALVVGVVGGLVGSALSLVVVGIFVLFYTQAVTYYLFGRGFAKGLSKKRRAVAETNF</sequence>
<name>A0ABD5U144_9EURY</name>
<dbReference type="EMBL" id="JBHSXH010000009">
    <property type="protein sequence ID" value="MFC6824854.1"/>
    <property type="molecule type" value="Genomic_DNA"/>
</dbReference>
<dbReference type="Pfam" id="PF13197">
    <property type="entry name" value="DUF4013"/>
    <property type="match status" value="1"/>
</dbReference>
<keyword evidence="1" id="KW-1133">Transmembrane helix</keyword>
<dbReference type="InterPro" id="IPR025098">
    <property type="entry name" value="DUF4013"/>
</dbReference>
<proteinExistence type="predicted"/>
<feature type="transmembrane region" description="Helical" evidence="1">
    <location>
        <begin position="168"/>
        <end position="201"/>
    </location>
</feature>
<organism evidence="2 3">
    <name type="scientific">Halopelagius fulvigenes</name>
    <dbReference type="NCBI Taxonomy" id="1198324"/>
    <lineage>
        <taxon>Archaea</taxon>
        <taxon>Methanobacteriati</taxon>
        <taxon>Methanobacteriota</taxon>
        <taxon>Stenosarchaea group</taxon>
        <taxon>Halobacteria</taxon>
        <taxon>Halobacteriales</taxon>
        <taxon>Haloferacaceae</taxon>
    </lineage>
</organism>
<keyword evidence="3" id="KW-1185">Reference proteome</keyword>
<dbReference type="RefSeq" id="WP_379694337.1">
    <property type="nucleotide sequence ID" value="NZ_JBHSXH010000009.1"/>
</dbReference>
<gene>
    <name evidence="2" type="ORF">ACFQEV_07580</name>
</gene>